<comment type="caution">
    <text evidence="1">The sequence shown here is derived from an EMBL/GenBank/DDBJ whole genome shotgun (WGS) entry which is preliminary data.</text>
</comment>
<dbReference type="Proteomes" id="UP000319897">
    <property type="component" value="Unassembled WGS sequence"/>
</dbReference>
<sequence length="83" mass="9587">MSWADTLQVLDLDPGDRLEMTCRRCGHLRYIEVTRLQAHPLHRQLYLREVEARSRCRARGCRGLMRMALPRPHQTSGFVGGLA</sequence>
<organism evidence="1 2">
    <name type="scientific">Sandaracinobacter neustonicus</name>
    <dbReference type="NCBI Taxonomy" id="1715348"/>
    <lineage>
        <taxon>Bacteria</taxon>
        <taxon>Pseudomonadati</taxon>
        <taxon>Pseudomonadota</taxon>
        <taxon>Alphaproteobacteria</taxon>
        <taxon>Sphingomonadales</taxon>
        <taxon>Sphingosinicellaceae</taxon>
        <taxon>Sandaracinobacter</taxon>
    </lineage>
</organism>
<proteinExistence type="predicted"/>
<name>A0A501XD67_9SPHN</name>
<evidence type="ECO:0000313" key="2">
    <source>
        <dbReference type="Proteomes" id="UP000319897"/>
    </source>
</evidence>
<dbReference type="OrthoDB" id="6696050at2"/>
<evidence type="ECO:0000313" key="1">
    <source>
        <dbReference type="EMBL" id="TPE58452.1"/>
    </source>
</evidence>
<keyword evidence="2" id="KW-1185">Reference proteome</keyword>
<protein>
    <submittedName>
        <fullName evidence="1">Uncharacterized protein</fullName>
    </submittedName>
</protein>
<dbReference type="EMBL" id="VFSU01000034">
    <property type="protein sequence ID" value="TPE58452.1"/>
    <property type="molecule type" value="Genomic_DNA"/>
</dbReference>
<dbReference type="AlphaFoldDB" id="A0A501XD67"/>
<accession>A0A501XD67</accession>
<reference evidence="1 2" key="1">
    <citation type="submission" date="2019-06" db="EMBL/GenBank/DDBJ databases">
        <authorList>
            <person name="Lee I."/>
            <person name="Jang G.I."/>
            <person name="Hwang C.Y."/>
        </authorList>
    </citation>
    <scope>NUCLEOTIDE SEQUENCE [LARGE SCALE GENOMIC DNA]</scope>
    <source>
        <strain evidence="1 2">PAMC 28131</strain>
    </source>
</reference>
<gene>
    <name evidence="1" type="ORF">FJQ54_15345</name>
</gene>